<sequence>MPGRPRTAPKPKKSHSIRPGDYVQPITFVEGQDMTSVMTPCQVTSVYQNGNIHCVSDNSSVSHHGPAEGYRKVPKAKKGKSK</sequence>
<feature type="compositionally biased region" description="Basic residues" evidence="1">
    <location>
        <begin position="7"/>
        <end position="16"/>
    </location>
</feature>
<feature type="compositionally biased region" description="Basic residues" evidence="1">
    <location>
        <begin position="72"/>
        <end position="82"/>
    </location>
</feature>
<protein>
    <submittedName>
        <fullName evidence="2">Uncharacterized protein</fullName>
    </submittedName>
</protein>
<gene>
    <name evidence="2" type="ORF">GTE8_59</name>
</gene>
<evidence type="ECO:0000313" key="3">
    <source>
        <dbReference type="Proteomes" id="UP000204476"/>
    </source>
</evidence>
<organism evidence="2 3">
    <name type="scientific">Gordonia phage GTE8</name>
    <dbReference type="NCBI Taxonomy" id="1647475"/>
    <lineage>
        <taxon>Viruses</taxon>
        <taxon>Duplodnaviria</taxon>
        <taxon>Heunggongvirae</taxon>
        <taxon>Uroviricota</taxon>
        <taxon>Caudoviricetes</taxon>
        <taxon>Zierdtviridae</taxon>
        <taxon>Emilbogenvirinae</taxon>
        <taxon>Foxborovirus</taxon>
        <taxon>Foxborovirus GTE8</taxon>
    </lineage>
</organism>
<dbReference type="KEGG" id="vg:26516017"/>
<proteinExistence type="predicted"/>
<evidence type="ECO:0000256" key="1">
    <source>
        <dbReference type="SAM" id="MobiDB-lite"/>
    </source>
</evidence>
<dbReference type="EMBL" id="KR053201">
    <property type="protein sequence ID" value="AKJ72402.1"/>
    <property type="molecule type" value="Genomic_DNA"/>
</dbReference>
<dbReference type="Proteomes" id="UP000204476">
    <property type="component" value="Genome"/>
</dbReference>
<accession>A0A0K0N6Q1</accession>
<dbReference type="GeneID" id="26516017"/>
<feature type="region of interest" description="Disordered" evidence="1">
    <location>
        <begin position="56"/>
        <end position="82"/>
    </location>
</feature>
<reference evidence="2 3" key="1">
    <citation type="journal article" date="2015" name="PLoS ONE">
        <title>Lysis to Kill: Evaluation of the Lytic Abilities, and Genomics of Nine Bacteriophages Infective for Gordonia spp. and Their Potential Use in Activated Sludge Foam Biocontrol.</title>
        <authorList>
            <person name="Dyson Z.A."/>
            <person name="Tucci J."/>
            <person name="Seviour R.J."/>
            <person name="Petrovski S."/>
        </authorList>
    </citation>
    <scope>NUCLEOTIDE SEQUENCE [LARGE SCALE GENOMIC DNA]</scope>
</reference>
<feature type="region of interest" description="Disordered" evidence="1">
    <location>
        <begin position="1"/>
        <end position="22"/>
    </location>
</feature>
<evidence type="ECO:0000313" key="2">
    <source>
        <dbReference type="EMBL" id="AKJ72402.1"/>
    </source>
</evidence>
<name>A0A0K0N6Q1_9CAUD</name>
<keyword evidence="3" id="KW-1185">Reference proteome</keyword>
<dbReference type="RefSeq" id="YP_009187121.1">
    <property type="nucleotide sequence ID" value="NC_028653.1"/>
</dbReference>